<dbReference type="AlphaFoldDB" id="A0AAE4VHX4"/>
<evidence type="ECO:0000313" key="2">
    <source>
        <dbReference type="Proteomes" id="UP001186041"/>
    </source>
</evidence>
<dbReference type="Proteomes" id="UP001186041">
    <property type="component" value="Unassembled WGS sequence"/>
</dbReference>
<gene>
    <name evidence="1" type="ORF">R4485_29910</name>
</gene>
<reference evidence="1" key="1">
    <citation type="submission" date="2023-10" db="EMBL/GenBank/DDBJ databases">
        <title>Mycolicibacterium fortuitum clinical isolates causing pulmonary infections in humans.</title>
        <authorList>
            <person name="Mejia-Ponce P.M."/>
            <person name="Zenteno-Cuevas R."/>
            <person name="Licona-Cassani C."/>
        </authorList>
    </citation>
    <scope>NUCLEOTIDE SEQUENCE</scope>
    <source>
        <strain evidence="1">M8</strain>
    </source>
</reference>
<organism evidence="1 2">
    <name type="scientific">Mycolicibacterium fortuitum</name>
    <name type="common">Mycobacterium fortuitum</name>
    <dbReference type="NCBI Taxonomy" id="1766"/>
    <lineage>
        <taxon>Bacteria</taxon>
        <taxon>Bacillati</taxon>
        <taxon>Actinomycetota</taxon>
        <taxon>Actinomycetes</taxon>
        <taxon>Mycobacteriales</taxon>
        <taxon>Mycobacteriaceae</taxon>
        <taxon>Mycolicibacterium</taxon>
    </lineage>
</organism>
<dbReference type="RefSeq" id="WP_317722602.1">
    <property type="nucleotide sequence ID" value="NZ_JAWLVK010000038.1"/>
</dbReference>
<comment type="caution">
    <text evidence="1">The sequence shown here is derived from an EMBL/GenBank/DDBJ whole genome shotgun (WGS) entry which is preliminary data.</text>
</comment>
<evidence type="ECO:0000313" key="1">
    <source>
        <dbReference type="EMBL" id="MDV7294378.1"/>
    </source>
</evidence>
<name>A0AAE4VHX4_MYCFO</name>
<sequence length="77" mass="8654">MTLHFTLHVNDLSIHEGMTIRRTTPGQPQPDDVNQYVVQAKCDGTWHTFTVEHRYGDGPWALVRKALNTIAEGTAHA</sequence>
<accession>A0AAE4VHX4</accession>
<proteinExistence type="predicted"/>
<dbReference type="EMBL" id="JAWLVV010000039">
    <property type="protein sequence ID" value="MDV7294378.1"/>
    <property type="molecule type" value="Genomic_DNA"/>
</dbReference>
<protein>
    <submittedName>
        <fullName evidence="1">Uncharacterized protein</fullName>
    </submittedName>
</protein>